<evidence type="ECO:0000256" key="16">
    <source>
        <dbReference type="ARBA" id="ARBA00049551"/>
    </source>
</evidence>
<feature type="transmembrane region" description="Helical" evidence="17">
    <location>
        <begin position="281"/>
        <end position="304"/>
    </location>
</feature>
<feature type="transmembrane region" description="Helical" evidence="17">
    <location>
        <begin position="96"/>
        <end position="115"/>
    </location>
</feature>
<feature type="signal peptide" evidence="18">
    <location>
        <begin position="1"/>
        <end position="16"/>
    </location>
</feature>
<evidence type="ECO:0000256" key="5">
    <source>
        <dbReference type="ARBA" id="ARBA00022448"/>
    </source>
</evidence>
<feature type="transmembrane region" description="Helical" evidence="17">
    <location>
        <begin position="56"/>
        <end position="76"/>
    </location>
</feature>
<keyword evidence="6 17" id="KW-0679">Respiratory chain</keyword>
<proteinExistence type="inferred from homology"/>
<evidence type="ECO:0000256" key="6">
    <source>
        <dbReference type="ARBA" id="ARBA00022660"/>
    </source>
</evidence>
<keyword evidence="10 17" id="KW-0249">Electron transport</keyword>
<reference evidence="22" key="2">
    <citation type="journal article" date="2010" name="Proc. Natl. Acad. Sci. U.S.A.">
        <title>Phylogenetic community structure in Andean hummingbird communities.</title>
        <authorList>
            <person name="Graham C.H."/>
            <person name="Parra J.L."/>
            <person name="Rahbek C."/>
            <person name="McGuire J.A."/>
        </authorList>
    </citation>
    <scope>NUCLEOTIDE SEQUENCE</scope>
</reference>
<evidence type="ECO:0000256" key="3">
    <source>
        <dbReference type="ARBA" id="ARBA00012944"/>
    </source>
</evidence>
<geneLocation type="mitochondrion" evidence="22"/>
<dbReference type="EMBL" id="EU983408">
    <property type="protein sequence ID" value="ACN69328.1"/>
    <property type="molecule type" value="Genomic_DNA"/>
</dbReference>
<dbReference type="EMBL" id="EU983409">
    <property type="protein sequence ID" value="ACN69329.1"/>
    <property type="molecule type" value="Genomic_DNA"/>
</dbReference>
<evidence type="ECO:0000256" key="1">
    <source>
        <dbReference type="ARBA" id="ARBA00004448"/>
    </source>
</evidence>
<evidence type="ECO:0000256" key="17">
    <source>
        <dbReference type="RuleBase" id="RU003403"/>
    </source>
</evidence>
<dbReference type="InterPro" id="IPR050175">
    <property type="entry name" value="Complex_I_Subunit_2"/>
</dbReference>
<keyword evidence="18" id="KW-0732">Signal</keyword>
<organism evidence="22">
    <name type="scientific">Anthracothorax prevostii</name>
    <name type="common">green-breasted mango</name>
    <dbReference type="NCBI Taxonomy" id="214672"/>
    <lineage>
        <taxon>Eukaryota</taxon>
        <taxon>Metazoa</taxon>
        <taxon>Chordata</taxon>
        <taxon>Craniata</taxon>
        <taxon>Vertebrata</taxon>
        <taxon>Euteleostomi</taxon>
        <taxon>Archelosauria</taxon>
        <taxon>Archosauria</taxon>
        <taxon>Dinosauria</taxon>
        <taxon>Saurischia</taxon>
        <taxon>Theropoda</taxon>
        <taxon>Coelurosauria</taxon>
        <taxon>Aves</taxon>
        <taxon>Neognathae</taxon>
        <taxon>Neoaves</taxon>
        <taxon>Strisores</taxon>
        <taxon>Apodiformes</taxon>
        <taxon>Trochilidae</taxon>
        <taxon>Anthracothorax</taxon>
    </lineage>
</organism>
<evidence type="ECO:0000259" key="19">
    <source>
        <dbReference type="Pfam" id="PF00361"/>
    </source>
</evidence>
<dbReference type="Pfam" id="PF06444">
    <property type="entry name" value="NADH_dehy_S2_C"/>
    <property type="match status" value="1"/>
</dbReference>
<evidence type="ECO:0000256" key="12">
    <source>
        <dbReference type="ARBA" id="ARBA00023027"/>
    </source>
</evidence>
<keyword evidence="13 17" id="KW-0830">Ubiquinone</keyword>
<feature type="chain" id="PRO_5007650252" description="NADH-ubiquinone oxidoreductase chain 2" evidence="18">
    <location>
        <begin position="17"/>
        <end position="346"/>
    </location>
</feature>
<feature type="transmembrane region" description="Helical" evidence="17">
    <location>
        <begin position="152"/>
        <end position="171"/>
    </location>
</feature>
<evidence type="ECO:0000256" key="10">
    <source>
        <dbReference type="ARBA" id="ARBA00022982"/>
    </source>
</evidence>
<evidence type="ECO:0000259" key="20">
    <source>
        <dbReference type="Pfam" id="PF06444"/>
    </source>
</evidence>
<dbReference type="GO" id="GO:0005743">
    <property type="term" value="C:mitochondrial inner membrane"/>
    <property type="evidence" value="ECO:0007669"/>
    <property type="project" value="UniProtKB-SubCell"/>
</dbReference>
<evidence type="ECO:0000256" key="8">
    <source>
        <dbReference type="ARBA" id="ARBA00022792"/>
    </source>
</evidence>
<evidence type="ECO:0000256" key="11">
    <source>
        <dbReference type="ARBA" id="ARBA00022989"/>
    </source>
</evidence>
<accession>D1MHZ0</accession>
<sequence length="346" mass="38096">MNPYAKLTFLLSLTLGTTITISSNHWMMAWCGLEINTLAIIPLISKSHHPRAIEAAIKYFLVQAAASTLLLFSSMVNAWYTGQWDITQLNNSTSSMLLTAAVAMKLGLVPFHFWFPEVLQGSPLVTAMLLSTVMKFPPISILFLTSHSLNPALLTTMAIASATLGGWMGLNQTQTRKILAFSSISHLGWMTITLIYNPKLTLLTFYLYCIMTSAVFLTLDTTKSLKLSTMMTSWAKMPTLNAALMMTLLSLAGLPPLTGFLPKWLIIQELSKQEVTASATIIAILSLLGLFFYLRLAYYATITLPPNPTNHMKQWHTNKPSNTSIAMLTSLSALLLPLSPMILASI</sequence>
<dbReference type="AlphaFoldDB" id="D1MHZ0"/>
<evidence type="ECO:0000256" key="18">
    <source>
        <dbReference type="SAM" id="SignalP"/>
    </source>
</evidence>
<evidence type="ECO:0000256" key="14">
    <source>
        <dbReference type="ARBA" id="ARBA00023128"/>
    </source>
</evidence>
<keyword evidence="14 17" id="KW-0496">Mitochondrion</keyword>
<evidence type="ECO:0000313" key="21">
    <source>
        <dbReference type="EMBL" id="ACN69325.1"/>
    </source>
</evidence>
<comment type="similarity">
    <text evidence="2 17">Belongs to the complex I subunit 2 family.</text>
</comment>
<dbReference type="InterPro" id="IPR001750">
    <property type="entry name" value="ND/Mrp_TM"/>
</dbReference>
<evidence type="ECO:0000256" key="4">
    <source>
        <dbReference type="ARBA" id="ARBA00021008"/>
    </source>
</evidence>
<dbReference type="GO" id="GO:0006120">
    <property type="term" value="P:mitochondrial electron transport, NADH to ubiquinone"/>
    <property type="evidence" value="ECO:0007669"/>
    <property type="project" value="InterPro"/>
</dbReference>
<comment type="function">
    <text evidence="17">Core subunit of the mitochondrial membrane respiratory chain NADH dehydrogenase (Complex I) which catalyzes electron transfer from NADH through the respiratory chain, using ubiquinone as an electron acceptor. Essential for the catalytic activity and assembly of complex I.</text>
</comment>
<dbReference type="EMBL" id="EU983406">
    <property type="protein sequence ID" value="ACN69326.1"/>
    <property type="molecule type" value="Genomic_DNA"/>
</dbReference>
<feature type="transmembrane region" description="Helical" evidence="17">
    <location>
        <begin position="240"/>
        <end position="261"/>
    </location>
</feature>
<keyword evidence="15 17" id="KW-0472">Membrane</keyword>
<dbReference type="InterPro" id="IPR003917">
    <property type="entry name" value="NADH_UbQ_OxRdtase_chain2"/>
</dbReference>
<keyword evidence="8 17" id="KW-0999">Mitochondrion inner membrane</keyword>
<comment type="catalytic activity">
    <reaction evidence="16 17">
        <text>a ubiquinone + NADH + 5 H(+)(in) = a ubiquinol + NAD(+) + 4 H(+)(out)</text>
        <dbReference type="Rhea" id="RHEA:29091"/>
        <dbReference type="Rhea" id="RHEA-COMP:9565"/>
        <dbReference type="Rhea" id="RHEA-COMP:9566"/>
        <dbReference type="ChEBI" id="CHEBI:15378"/>
        <dbReference type="ChEBI" id="CHEBI:16389"/>
        <dbReference type="ChEBI" id="CHEBI:17976"/>
        <dbReference type="ChEBI" id="CHEBI:57540"/>
        <dbReference type="ChEBI" id="CHEBI:57945"/>
        <dbReference type="EC" id="7.1.1.2"/>
    </reaction>
</comment>
<evidence type="ECO:0000256" key="2">
    <source>
        <dbReference type="ARBA" id="ARBA00007012"/>
    </source>
</evidence>
<dbReference type="EMBL" id="EU983405">
    <property type="protein sequence ID" value="ACN69325.1"/>
    <property type="molecule type" value="Genomic_DNA"/>
</dbReference>
<dbReference type="PANTHER" id="PTHR46552">
    <property type="entry name" value="NADH-UBIQUINONE OXIDOREDUCTASE CHAIN 2"/>
    <property type="match status" value="1"/>
</dbReference>
<protein>
    <recommendedName>
        <fullName evidence="4 17">NADH-ubiquinone oxidoreductase chain 2</fullName>
        <ecNumber evidence="3 17">7.1.1.2</ecNumber>
    </recommendedName>
</protein>
<evidence type="ECO:0000256" key="7">
    <source>
        <dbReference type="ARBA" id="ARBA00022692"/>
    </source>
</evidence>
<feature type="domain" description="NADH dehydrogenase subunit 2 C-terminal" evidence="20">
    <location>
        <begin position="290"/>
        <end position="343"/>
    </location>
</feature>
<evidence type="ECO:0000256" key="13">
    <source>
        <dbReference type="ARBA" id="ARBA00023075"/>
    </source>
</evidence>
<dbReference type="GO" id="GO:0008137">
    <property type="term" value="F:NADH dehydrogenase (ubiquinone) activity"/>
    <property type="evidence" value="ECO:0007669"/>
    <property type="project" value="UniProtKB-EC"/>
</dbReference>
<evidence type="ECO:0000313" key="22">
    <source>
        <dbReference type="EMBL" id="ACZ02255.1"/>
    </source>
</evidence>
<comment type="subcellular location">
    <subcellularLocation>
        <location evidence="1 17">Mitochondrion inner membrane</location>
        <topology evidence="1 17">Multi-pass membrane protein</topology>
    </subcellularLocation>
</comment>
<feature type="transmembrane region" description="Helical" evidence="17">
    <location>
        <begin position="325"/>
        <end position="344"/>
    </location>
</feature>
<reference evidence="21" key="1">
    <citation type="submission" date="2008-07" db="EMBL/GenBank/DDBJ databases">
        <title>Out of the West Indies: biogeography and systematics of a widespread hummingbird genus (Anthracothorax).</title>
        <authorList>
            <person name="Lelevier M.J."/>
            <person name="Miller M.J."/>
            <person name="Bermingham E."/>
            <person name="Winker K."/>
        </authorList>
    </citation>
    <scope>NUCLEOTIDE SEQUENCE</scope>
</reference>
<keyword evidence="5" id="KW-0813">Transport</keyword>
<dbReference type="EC" id="7.1.1.2" evidence="3 17"/>
<name>D1MHZ0_9AVES</name>
<keyword evidence="9 17" id="KW-1278">Translocase</keyword>
<dbReference type="Pfam" id="PF00361">
    <property type="entry name" value="Proton_antipo_M"/>
    <property type="match status" value="1"/>
</dbReference>
<keyword evidence="11 17" id="KW-1133">Transmembrane helix</keyword>
<feature type="non-terminal residue" evidence="22">
    <location>
        <position position="346"/>
    </location>
</feature>
<feature type="transmembrane region" description="Helical" evidence="17">
    <location>
        <begin position="202"/>
        <end position="219"/>
    </location>
</feature>
<evidence type="ECO:0000256" key="15">
    <source>
        <dbReference type="ARBA" id="ARBA00023136"/>
    </source>
</evidence>
<feature type="domain" description="NADH:quinone oxidoreductase/Mrp antiporter transmembrane" evidence="19">
    <location>
        <begin position="23"/>
        <end position="288"/>
    </location>
</feature>
<keyword evidence="7 17" id="KW-0812">Transmembrane</keyword>
<dbReference type="EMBL" id="GU167209">
    <property type="protein sequence ID" value="ACZ02255.1"/>
    <property type="molecule type" value="Genomic_DNA"/>
</dbReference>
<dbReference type="PRINTS" id="PR01436">
    <property type="entry name" value="NADHDHGNASE2"/>
</dbReference>
<dbReference type="InterPro" id="IPR010933">
    <property type="entry name" value="NADH_DH_su2_C"/>
</dbReference>
<feature type="transmembrane region" description="Helical" evidence="17">
    <location>
        <begin position="178"/>
        <end position="196"/>
    </location>
</feature>
<gene>
    <name evidence="21" type="primary">ND2</name>
</gene>
<evidence type="ECO:0000256" key="9">
    <source>
        <dbReference type="ARBA" id="ARBA00022967"/>
    </source>
</evidence>
<dbReference type="PANTHER" id="PTHR46552:SF1">
    <property type="entry name" value="NADH-UBIQUINONE OXIDOREDUCTASE CHAIN 2"/>
    <property type="match status" value="1"/>
</dbReference>
<dbReference type="EMBL" id="EU983410">
    <property type="protein sequence ID" value="ACN69330.1"/>
    <property type="molecule type" value="Genomic_DNA"/>
</dbReference>
<keyword evidence="12 17" id="KW-0520">NAD</keyword>